<reference evidence="1" key="1">
    <citation type="submission" date="2020-05" db="EMBL/GenBank/DDBJ databases">
        <title>Mycena genomes resolve the evolution of fungal bioluminescence.</title>
        <authorList>
            <person name="Tsai I.J."/>
        </authorList>
    </citation>
    <scope>NUCLEOTIDE SEQUENCE</scope>
    <source>
        <strain evidence="1">CCC161011</strain>
    </source>
</reference>
<name>A0A8H7CUP7_9AGAR</name>
<proteinExistence type="predicted"/>
<sequence length="284" mass="29695">MPMHDSASPSSPSPITTTTTHALTSARLGLHLATLSPPPPTLHFPLPILASRLPSTFPNDKAHTDGIYLFSSPSSSPASCGSSASATIAPASPLTAPAMPVPNFSRPTSLALALLTTTEASVPSTSATPDACNVPANANDRWWRGRRAGGFRGRLRGIRAAPTDADSESACGMQVAIECEYGFDAGWCDGQHHRPPAAAKETPECEQAPCVCVFLVVLVFVCPIEFACAYAVVRLYVLGILCCRAWVPLVLGADLRIRPLHALILVLARGGVGGSVRAGVVRIP</sequence>
<accession>A0A8H7CUP7</accession>
<keyword evidence="2" id="KW-1185">Reference proteome</keyword>
<dbReference type="Proteomes" id="UP000620124">
    <property type="component" value="Unassembled WGS sequence"/>
</dbReference>
<gene>
    <name evidence="1" type="ORF">MVEN_01387400</name>
</gene>
<comment type="caution">
    <text evidence="1">The sequence shown here is derived from an EMBL/GenBank/DDBJ whole genome shotgun (WGS) entry which is preliminary data.</text>
</comment>
<evidence type="ECO:0000313" key="1">
    <source>
        <dbReference type="EMBL" id="KAF7348686.1"/>
    </source>
</evidence>
<dbReference type="AlphaFoldDB" id="A0A8H7CUP7"/>
<dbReference type="EMBL" id="JACAZI010000011">
    <property type="protein sequence ID" value="KAF7348686.1"/>
    <property type="molecule type" value="Genomic_DNA"/>
</dbReference>
<organism evidence="1 2">
    <name type="scientific">Mycena venus</name>
    <dbReference type="NCBI Taxonomy" id="2733690"/>
    <lineage>
        <taxon>Eukaryota</taxon>
        <taxon>Fungi</taxon>
        <taxon>Dikarya</taxon>
        <taxon>Basidiomycota</taxon>
        <taxon>Agaricomycotina</taxon>
        <taxon>Agaricomycetes</taxon>
        <taxon>Agaricomycetidae</taxon>
        <taxon>Agaricales</taxon>
        <taxon>Marasmiineae</taxon>
        <taxon>Mycenaceae</taxon>
        <taxon>Mycena</taxon>
    </lineage>
</organism>
<protein>
    <submittedName>
        <fullName evidence="1">Uncharacterized protein</fullName>
    </submittedName>
</protein>
<evidence type="ECO:0000313" key="2">
    <source>
        <dbReference type="Proteomes" id="UP000620124"/>
    </source>
</evidence>